<evidence type="ECO:0000259" key="1">
    <source>
        <dbReference type="Pfam" id="PF24005"/>
    </source>
</evidence>
<name>A0A0A0YQE6_9CAUD</name>
<evidence type="ECO:0000313" key="2">
    <source>
        <dbReference type="EMBL" id="AIX12206.1"/>
    </source>
</evidence>
<protein>
    <recommendedName>
        <fullName evidence="1">DUF7320 domain-containing protein</fullName>
    </recommendedName>
</protein>
<gene>
    <name evidence="2" type="ORF">CPT_Moon235</name>
</gene>
<evidence type="ECO:0000313" key="3">
    <source>
        <dbReference type="Proteomes" id="UP000030323"/>
    </source>
</evidence>
<accession>A0A0A0YQE6</accession>
<feature type="domain" description="DUF7320" evidence="1">
    <location>
        <begin position="1"/>
        <end position="74"/>
    </location>
</feature>
<dbReference type="GeneID" id="24721834"/>
<dbReference type="Pfam" id="PF24005">
    <property type="entry name" value="DUF7320"/>
    <property type="match status" value="1"/>
</dbReference>
<dbReference type="RefSeq" id="YP_009146668.1">
    <property type="nucleotide sequence ID" value="NC_027331.1"/>
</dbReference>
<dbReference type="Proteomes" id="UP000030323">
    <property type="component" value="Segment"/>
</dbReference>
<reference evidence="2 3" key="1">
    <citation type="journal article" date="2015" name="Genome Announc.">
        <title>Complete Genome Sequence of Citrobacter freundii Myophage Moon.</title>
        <authorList>
            <person name="Edwards G.B."/>
            <person name="Luna A.J."/>
            <person name="Hernandez A.C."/>
            <person name="Kuty Everett G.F."/>
        </authorList>
    </citation>
    <scope>NUCLEOTIDE SEQUENCE [LARGE SCALE GENOMIC DNA]</scope>
</reference>
<proteinExistence type="predicted"/>
<dbReference type="EMBL" id="KM236240">
    <property type="protein sequence ID" value="AIX12206.1"/>
    <property type="molecule type" value="Genomic_DNA"/>
</dbReference>
<keyword evidence="3" id="KW-1185">Reference proteome</keyword>
<organism evidence="2 3">
    <name type="scientific">Citrobacter phage Moon</name>
    <dbReference type="NCBI Taxonomy" id="1540095"/>
    <lineage>
        <taxon>Viruses</taxon>
        <taxon>Duplodnaviria</taxon>
        <taxon>Heunggongvirae</taxon>
        <taxon>Uroviricota</taxon>
        <taxon>Caudoviricetes</taxon>
        <taxon>Pantevenvirales</taxon>
        <taxon>Straboviridae</taxon>
        <taxon>Tevenvirinae</taxon>
        <taxon>Moonvirus</taxon>
        <taxon>Moonvirus moon</taxon>
    </lineage>
</organism>
<dbReference type="KEGG" id="vg:24721834"/>
<dbReference type="InterPro" id="IPR055744">
    <property type="entry name" value="DUF7320"/>
</dbReference>
<sequence>MISDKKFKQEEFVGLCKDFAQACANKKPGSQVTLKQDPLINGVIVTISYNGKHSHVSLTLTHDGSVKMETILGYV</sequence>